<evidence type="ECO:0000313" key="1">
    <source>
        <dbReference type="EMBL" id="KMT03625.1"/>
    </source>
</evidence>
<sequence length="36" mass="4239">MYTLYTFNIKKMVAVKNIMEEVSSPFIPWSLNIICN</sequence>
<keyword evidence="2" id="KW-1185">Reference proteome</keyword>
<organism evidence="1 2">
    <name type="scientific">Beta vulgaris subsp. vulgaris</name>
    <name type="common">Beet</name>
    <dbReference type="NCBI Taxonomy" id="3555"/>
    <lineage>
        <taxon>Eukaryota</taxon>
        <taxon>Viridiplantae</taxon>
        <taxon>Streptophyta</taxon>
        <taxon>Embryophyta</taxon>
        <taxon>Tracheophyta</taxon>
        <taxon>Spermatophyta</taxon>
        <taxon>Magnoliopsida</taxon>
        <taxon>eudicotyledons</taxon>
        <taxon>Gunneridae</taxon>
        <taxon>Pentapetalae</taxon>
        <taxon>Caryophyllales</taxon>
        <taxon>Chenopodiaceae</taxon>
        <taxon>Betoideae</taxon>
        <taxon>Beta</taxon>
    </lineage>
</organism>
<accession>A0A0J8BQ87</accession>
<dbReference type="AlphaFoldDB" id="A0A0J8BQ87"/>
<evidence type="ECO:0000313" key="2">
    <source>
        <dbReference type="Proteomes" id="UP000035740"/>
    </source>
</evidence>
<gene>
    <name evidence="1" type="ORF">BVRB_8g190390</name>
</gene>
<protein>
    <submittedName>
        <fullName evidence="1">Uncharacterized protein</fullName>
    </submittedName>
</protein>
<dbReference type="EMBL" id="KQ090169">
    <property type="protein sequence ID" value="KMT03625.1"/>
    <property type="molecule type" value="Genomic_DNA"/>
</dbReference>
<proteinExistence type="predicted"/>
<name>A0A0J8BQ87_BETVV</name>
<dbReference type="Gramene" id="KMT03625">
    <property type="protein sequence ID" value="KMT03625"/>
    <property type="gene ID" value="BVRB_8g190390"/>
</dbReference>
<reference evidence="1 2" key="1">
    <citation type="journal article" date="2014" name="Nature">
        <title>The genome of the recently domesticated crop plant sugar beet (Beta vulgaris).</title>
        <authorList>
            <person name="Dohm J.C."/>
            <person name="Minoche A.E."/>
            <person name="Holtgrawe D."/>
            <person name="Capella-Gutierrez S."/>
            <person name="Zakrzewski F."/>
            <person name="Tafer H."/>
            <person name="Rupp O."/>
            <person name="Sorensen T.R."/>
            <person name="Stracke R."/>
            <person name="Reinhardt R."/>
            <person name="Goesmann A."/>
            <person name="Kraft T."/>
            <person name="Schulz B."/>
            <person name="Stadler P.F."/>
            <person name="Schmidt T."/>
            <person name="Gabaldon T."/>
            <person name="Lehrach H."/>
            <person name="Weisshaar B."/>
            <person name="Himmelbauer H."/>
        </authorList>
    </citation>
    <scope>NUCLEOTIDE SEQUENCE [LARGE SCALE GENOMIC DNA]</scope>
    <source>
        <tissue evidence="1">Taproot</tissue>
    </source>
</reference>
<dbReference type="Proteomes" id="UP000035740">
    <property type="component" value="Chromosome 8"/>
</dbReference>